<keyword evidence="7" id="KW-1185">Reference proteome</keyword>
<dbReference type="InterPro" id="IPR009057">
    <property type="entry name" value="Homeodomain-like_sf"/>
</dbReference>
<dbReference type="EMBL" id="RJKE01000001">
    <property type="protein sequence ID" value="ROO89359.1"/>
    <property type="molecule type" value="Genomic_DNA"/>
</dbReference>
<dbReference type="SUPFAM" id="SSF46689">
    <property type="entry name" value="Homeodomain-like"/>
    <property type="match status" value="1"/>
</dbReference>
<protein>
    <submittedName>
        <fullName evidence="6">TetR family transcriptional regulator</fullName>
    </submittedName>
</protein>
<evidence type="ECO:0000256" key="3">
    <source>
        <dbReference type="ARBA" id="ARBA00023163"/>
    </source>
</evidence>
<dbReference type="SUPFAM" id="SSF48498">
    <property type="entry name" value="Tetracyclin repressor-like, C-terminal domain"/>
    <property type="match status" value="1"/>
</dbReference>
<dbReference type="InterPro" id="IPR001647">
    <property type="entry name" value="HTH_TetR"/>
</dbReference>
<dbReference type="Gene3D" id="1.10.357.10">
    <property type="entry name" value="Tetracycline Repressor, domain 2"/>
    <property type="match status" value="1"/>
</dbReference>
<accession>A0A3N1D7A0</accession>
<dbReference type="GO" id="GO:0003677">
    <property type="term" value="F:DNA binding"/>
    <property type="evidence" value="ECO:0007669"/>
    <property type="project" value="UniProtKB-UniRule"/>
</dbReference>
<evidence type="ECO:0000256" key="1">
    <source>
        <dbReference type="ARBA" id="ARBA00023015"/>
    </source>
</evidence>
<dbReference type="PANTHER" id="PTHR47506:SF1">
    <property type="entry name" value="HTH-TYPE TRANSCRIPTIONAL REGULATOR YJDC"/>
    <property type="match status" value="1"/>
</dbReference>
<dbReference type="Proteomes" id="UP000272400">
    <property type="component" value="Unassembled WGS sequence"/>
</dbReference>
<evidence type="ECO:0000313" key="7">
    <source>
        <dbReference type="Proteomes" id="UP000272400"/>
    </source>
</evidence>
<dbReference type="PROSITE" id="PS50977">
    <property type="entry name" value="HTH_TETR_2"/>
    <property type="match status" value="1"/>
</dbReference>
<comment type="caution">
    <text evidence="6">The sequence shown here is derived from an EMBL/GenBank/DDBJ whole genome shotgun (WGS) entry which is preliminary data.</text>
</comment>
<dbReference type="Pfam" id="PF16925">
    <property type="entry name" value="TetR_C_13"/>
    <property type="match status" value="1"/>
</dbReference>
<keyword evidence="3" id="KW-0804">Transcription</keyword>
<dbReference type="InterPro" id="IPR011075">
    <property type="entry name" value="TetR_C"/>
</dbReference>
<dbReference type="PANTHER" id="PTHR47506">
    <property type="entry name" value="TRANSCRIPTIONAL REGULATORY PROTEIN"/>
    <property type="match status" value="1"/>
</dbReference>
<proteinExistence type="predicted"/>
<feature type="domain" description="HTH tetR-type" evidence="5">
    <location>
        <begin position="6"/>
        <end position="66"/>
    </location>
</feature>
<evidence type="ECO:0000256" key="2">
    <source>
        <dbReference type="ARBA" id="ARBA00023125"/>
    </source>
</evidence>
<dbReference type="PRINTS" id="PR00455">
    <property type="entry name" value="HTHTETR"/>
</dbReference>
<name>A0A3N1D7A0_9ACTN</name>
<gene>
    <name evidence="6" type="ORF">EDD29_7049</name>
</gene>
<reference evidence="6 7" key="1">
    <citation type="submission" date="2018-11" db="EMBL/GenBank/DDBJ databases">
        <title>Sequencing the genomes of 1000 actinobacteria strains.</title>
        <authorList>
            <person name="Klenk H.-P."/>
        </authorList>
    </citation>
    <scope>NUCLEOTIDE SEQUENCE [LARGE SCALE GENOMIC DNA]</scope>
    <source>
        <strain evidence="6 7">DSM 44254</strain>
    </source>
</reference>
<evidence type="ECO:0000313" key="6">
    <source>
        <dbReference type="EMBL" id="ROO89359.1"/>
    </source>
</evidence>
<dbReference type="InterPro" id="IPR036271">
    <property type="entry name" value="Tet_transcr_reg_TetR-rel_C_sf"/>
</dbReference>
<organism evidence="6 7">
    <name type="scientific">Actinocorallia herbida</name>
    <dbReference type="NCBI Taxonomy" id="58109"/>
    <lineage>
        <taxon>Bacteria</taxon>
        <taxon>Bacillati</taxon>
        <taxon>Actinomycetota</taxon>
        <taxon>Actinomycetes</taxon>
        <taxon>Streptosporangiales</taxon>
        <taxon>Thermomonosporaceae</taxon>
        <taxon>Actinocorallia</taxon>
    </lineage>
</organism>
<dbReference type="Pfam" id="PF00440">
    <property type="entry name" value="TetR_N"/>
    <property type="match status" value="1"/>
</dbReference>
<dbReference type="RefSeq" id="WP_123668469.1">
    <property type="nucleotide sequence ID" value="NZ_RJKE01000001.1"/>
</dbReference>
<dbReference type="OrthoDB" id="4214267at2"/>
<dbReference type="AlphaFoldDB" id="A0A3N1D7A0"/>
<sequence length="183" mass="19941">MAPTAPGARARILDTATRLFYAEGVHTVGIDRIIAEAAVAKATFYHHFKSKDALVCAYLTEQYELQRTAFAALPGQGREKIEDVFARIAEVSEQPGFRGCPFLNAAAEFADPGHPVRAIVTEHRAWFESLMRRLLEEAGHRDPGGGARFLLLLRDAAAVSGALDPAGRTRETVDAALRRLLTA</sequence>
<keyword evidence="2 4" id="KW-0238">DNA-binding</keyword>
<evidence type="ECO:0000256" key="4">
    <source>
        <dbReference type="PROSITE-ProRule" id="PRU00335"/>
    </source>
</evidence>
<keyword evidence="1" id="KW-0805">Transcription regulation</keyword>
<evidence type="ECO:0000259" key="5">
    <source>
        <dbReference type="PROSITE" id="PS50977"/>
    </source>
</evidence>
<feature type="DNA-binding region" description="H-T-H motif" evidence="4">
    <location>
        <begin position="29"/>
        <end position="48"/>
    </location>
</feature>